<evidence type="ECO:0000256" key="6">
    <source>
        <dbReference type="ARBA" id="ARBA00023136"/>
    </source>
</evidence>
<keyword evidence="3" id="KW-1003">Cell membrane</keyword>
<dbReference type="Gene3D" id="1.10.3720.10">
    <property type="entry name" value="MetI-like"/>
    <property type="match status" value="1"/>
</dbReference>
<dbReference type="Pfam" id="PF00528">
    <property type="entry name" value="BPD_transp_1"/>
    <property type="match status" value="1"/>
</dbReference>
<comment type="similarity">
    <text evidence="7">Belongs to the binding-protein-dependent transport system permease family.</text>
</comment>
<protein>
    <submittedName>
        <fullName evidence="9">Carbohydrate ABC transporter permease</fullName>
    </submittedName>
</protein>
<dbReference type="InterPro" id="IPR050901">
    <property type="entry name" value="BP-dep_ABC_trans_perm"/>
</dbReference>
<dbReference type="InterPro" id="IPR035906">
    <property type="entry name" value="MetI-like_sf"/>
</dbReference>
<evidence type="ECO:0000256" key="4">
    <source>
        <dbReference type="ARBA" id="ARBA00022692"/>
    </source>
</evidence>
<dbReference type="PANTHER" id="PTHR32243">
    <property type="entry name" value="MALTOSE TRANSPORT SYSTEM PERMEASE-RELATED"/>
    <property type="match status" value="1"/>
</dbReference>
<feature type="transmembrane region" description="Helical" evidence="7">
    <location>
        <begin position="180"/>
        <end position="204"/>
    </location>
</feature>
<comment type="caution">
    <text evidence="9">The sequence shown here is derived from an EMBL/GenBank/DDBJ whole genome shotgun (WGS) entry which is preliminary data.</text>
</comment>
<reference evidence="10" key="1">
    <citation type="submission" date="2018-08" db="EMBL/GenBank/DDBJ databases">
        <authorList>
            <person name="Grouzdev D.S."/>
            <person name="Krutkina M.S."/>
        </authorList>
    </citation>
    <scope>NUCLEOTIDE SEQUENCE [LARGE SCALE GENOMIC DNA]</scope>
    <source>
        <strain evidence="10">4-11</strain>
    </source>
</reference>
<evidence type="ECO:0000313" key="10">
    <source>
        <dbReference type="Proteomes" id="UP000264002"/>
    </source>
</evidence>
<dbReference type="Proteomes" id="UP000264002">
    <property type="component" value="Unassembled WGS sequence"/>
</dbReference>
<evidence type="ECO:0000259" key="8">
    <source>
        <dbReference type="PROSITE" id="PS50928"/>
    </source>
</evidence>
<keyword evidence="10" id="KW-1185">Reference proteome</keyword>
<evidence type="ECO:0000256" key="1">
    <source>
        <dbReference type="ARBA" id="ARBA00004651"/>
    </source>
</evidence>
<evidence type="ECO:0000256" key="5">
    <source>
        <dbReference type="ARBA" id="ARBA00022989"/>
    </source>
</evidence>
<name>A0A372MIZ0_9SPIR</name>
<comment type="subcellular location">
    <subcellularLocation>
        <location evidence="1 7">Cell membrane</location>
        <topology evidence="1 7">Multi-pass membrane protein</topology>
    </subcellularLocation>
</comment>
<dbReference type="InterPro" id="IPR000515">
    <property type="entry name" value="MetI-like"/>
</dbReference>
<feature type="domain" description="ABC transmembrane type-1" evidence="8">
    <location>
        <begin position="109"/>
        <end position="305"/>
    </location>
</feature>
<dbReference type="CDD" id="cd06261">
    <property type="entry name" value="TM_PBP2"/>
    <property type="match status" value="1"/>
</dbReference>
<evidence type="ECO:0000313" key="9">
    <source>
        <dbReference type="EMBL" id="RFU95752.1"/>
    </source>
</evidence>
<evidence type="ECO:0000256" key="3">
    <source>
        <dbReference type="ARBA" id="ARBA00022475"/>
    </source>
</evidence>
<keyword evidence="6 7" id="KW-0472">Membrane</keyword>
<dbReference type="GO" id="GO:0055085">
    <property type="term" value="P:transmembrane transport"/>
    <property type="evidence" value="ECO:0007669"/>
    <property type="project" value="InterPro"/>
</dbReference>
<keyword evidence="5 7" id="KW-1133">Transmembrane helix</keyword>
<accession>A0A372MIZ0</accession>
<gene>
    <name evidence="9" type="ORF">DYP60_01730</name>
</gene>
<dbReference type="RefSeq" id="WP_117329149.1">
    <property type="nucleotide sequence ID" value="NZ_QUWK01000002.1"/>
</dbReference>
<feature type="transmembrane region" description="Helical" evidence="7">
    <location>
        <begin position="144"/>
        <end position="168"/>
    </location>
</feature>
<proteinExistence type="inferred from homology"/>
<keyword evidence="4 7" id="KW-0812">Transmembrane</keyword>
<feature type="transmembrane region" description="Helical" evidence="7">
    <location>
        <begin position="225"/>
        <end position="250"/>
    </location>
</feature>
<reference evidence="9 10" key="2">
    <citation type="submission" date="2018-09" db="EMBL/GenBank/DDBJ databases">
        <title>Genome of Sphaerochaeta halotolerans strain 4-11.</title>
        <authorList>
            <person name="Nazina T.N."/>
            <person name="Sokolova D.S."/>
        </authorList>
    </citation>
    <scope>NUCLEOTIDE SEQUENCE [LARGE SCALE GENOMIC DNA]</scope>
    <source>
        <strain evidence="9 10">4-11</strain>
    </source>
</reference>
<organism evidence="9 10">
    <name type="scientific">Sphaerochaeta halotolerans</name>
    <dbReference type="NCBI Taxonomy" id="2293840"/>
    <lineage>
        <taxon>Bacteria</taxon>
        <taxon>Pseudomonadati</taxon>
        <taxon>Spirochaetota</taxon>
        <taxon>Spirochaetia</taxon>
        <taxon>Spirochaetales</taxon>
        <taxon>Sphaerochaetaceae</taxon>
        <taxon>Sphaerochaeta</taxon>
    </lineage>
</organism>
<dbReference type="GO" id="GO:0005886">
    <property type="term" value="C:plasma membrane"/>
    <property type="evidence" value="ECO:0007669"/>
    <property type="project" value="UniProtKB-SubCell"/>
</dbReference>
<evidence type="ECO:0000256" key="7">
    <source>
        <dbReference type="RuleBase" id="RU363032"/>
    </source>
</evidence>
<feature type="transmembrane region" description="Helical" evidence="7">
    <location>
        <begin position="12"/>
        <end position="32"/>
    </location>
</feature>
<evidence type="ECO:0000256" key="2">
    <source>
        <dbReference type="ARBA" id="ARBA00022448"/>
    </source>
</evidence>
<feature type="transmembrane region" description="Helical" evidence="7">
    <location>
        <begin position="283"/>
        <end position="303"/>
    </location>
</feature>
<keyword evidence="2 7" id="KW-0813">Transport</keyword>
<sequence>MVKKRNIVKSTLFFLLIMAILFFCLFPFAQMLSLSLKYSWDWGNPSWIPSKVNLEAYKELLNIGGSLKDVPESVRLLLSESPDLTETQKEAILSKYQSTGDVFPFLKYFANSLMVAFLASLISVCLSILGAYSFSRLVFRGRSVVQRGVLFVYMFGGVLLLIPLYRIFAASGLLDTPAGTVVSLIIIYVVQTLPVSLYMLGNYFRTIPYSIEEAAMIEGLGRFGIIIRIIIPLSISAIVTVFIYCFMIAWNEYMFASIFLKSYKGLYTLPIGLKTLFVSKNAIWDRIMAASMLTAIPVMILFMSIQKNLTGGLAAGGVKE</sequence>
<dbReference type="PROSITE" id="PS50928">
    <property type="entry name" value="ABC_TM1"/>
    <property type="match status" value="1"/>
</dbReference>
<dbReference type="PANTHER" id="PTHR32243:SF18">
    <property type="entry name" value="INNER MEMBRANE ABC TRANSPORTER PERMEASE PROTEIN YCJP"/>
    <property type="match status" value="1"/>
</dbReference>
<dbReference type="AlphaFoldDB" id="A0A372MIZ0"/>
<dbReference type="SUPFAM" id="SSF161098">
    <property type="entry name" value="MetI-like"/>
    <property type="match status" value="1"/>
</dbReference>
<feature type="transmembrane region" description="Helical" evidence="7">
    <location>
        <begin position="108"/>
        <end position="132"/>
    </location>
</feature>
<dbReference type="EMBL" id="QUWK01000002">
    <property type="protein sequence ID" value="RFU95752.1"/>
    <property type="molecule type" value="Genomic_DNA"/>
</dbReference>